<protein>
    <recommendedName>
        <fullName evidence="2">DUF3152 domain-containing protein</fullName>
    </recommendedName>
</protein>
<dbReference type="SUPFAM" id="SSF55486">
    <property type="entry name" value="Metalloproteases ('zincins'), catalytic domain"/>
    <property type="match status" value="1"/>
</dbReference>
<dbReference type="Pfam" id="PF11350">
    <property type="entry name" value="DUF3152"/>
    <property type="match status" value="1"/>
</dbReference>
<dbReference type="InterPro" id="IPR022603">
    <property type="entry name" value="DUF3152"/>
</dbReference>
<reference evidence="4" key="1">
    <citation type="submission" date="2016-10" db="EMBL/GenBank/DDBJ databases">
        <authorList>
            <person name="Varghese N."/>
            <person name="Submissions S."/>
        </authorList>
    </citation>
    <scope>NUCLEOTIDE SEQUENCE [LARGE SCALE GENOMIC DNA]</scope>
    <source>
        <strain evidence="4">DSM 44654</strain>
    </source>
</reference>
<feature type="domain" description="DUF3152" evidence="2">
    <location>
        <begin position="55"/>
        <end position="257"/>
    </location>
</feature>
<dbReference type="Proteomes" id="UP000198878">
    <property type="component" value="Unassembled WGS sequence"/>
</dbReference>
<dbReference type="AlphaFoldDB" id="A0A1H5Q0A5"/>
<accession>A0A1H5Q0A5</accession>
<dbReference type="STRING" id="218821.SAMN05421837_1017"/>
<evidence type="ECO:0000259" key="2">
    <source>
        <dbReference type="Pfam" id="PF11350"/>
    </source>
</evidence>
<evidence type="ECO:0000313" key="3">
    <source>
        <dbReference type="EMBL" id="SEF19553.1"/>
    </source>
</evidence>
<name>A0A1H5Q0A5_9PSEU</name>
<proteinExistence type="predicted"/>
<sequence length="258" mass="27126">MPWWPPAVLVFAVVLAVALLLLPRAAEPRRLGGIPTPLSPTAAPVTTRPPEPAALPDGPPVTPLGNGTWHVLDGPATLAGAGKGAEEFTYTVEVEDGVDAPGFAEQVDAVLTDPRGWIGQGKVAFRRETAADAKPEVRISLTTPGTSRRLCGFAIPYDSSCHLTHRIVLNLARWIRGAHSFGGDLAGYRAYAVNHEMGHALGFGHVGCPAPGAPAPVMMQQTFGLSNTYLAELNRAEPGAATRIRADGAVCRPNPWVG</sequence>
<dbReference type="EMBL" id="FNUJ01000001">
    <property type="protein sequence ID" value="SEF19553.1"/>
    <property type="molecule type" value="Genomic_DNA"/>
</dbReference>
<feature type="region of interest" description="Disordered" evidence="1">
    <location>
        <begin position="33"/>
        <end position="54"/>
    </location>
</feature>
<evidence type="ECO:0000256" key="1">
    <source>
        <dbReference type="SAM" id="MobiDB-lite"/>
    </source>
</evidence>
<gene>
    <name evidence="3" type="ORF">SAMN05421837_1017</name>
</gene>
<evidence type="ECO:0000313" key="4">
    <source>
        <dbReference type="Proteomes" id="UP000198878"/>
    </source>
</evidence>
<organism evidence="3 4">
    <name type="scientific">Amycolatopsis pretoriensis</name>
    <dbReference type="NCBI Taxonomy" id="218821"/>
    <lineage>
        <taxon>Bacteria</taxon>
        <taxon>Bacillati</taxon>
        <taxon>Actinomycetota</taxon>
        <taxon>Actinomycetes</taxon>
        <taxon>Pseudonocardiales</taxon>
        <taxon>Pseudonocardiaceae</taxon>
        <taxon>Amycolatopsis</taxon>
    </lineage>
</organism>
<keyword evidence="4" id="KW-1185">Reference proteome</keyword>
<dbReference type="RefSeq" id="WP_091388620.1">
    <property type="nucleotide sequence ID" value="NZ_FNUJ01000001.1"/>
</dbReference>